<dbReference type="Proteomes" id="UP000187209">
    <property type="component" value="Unassembled WGS sequence"/>
</dbReference>
<keyword evidence="2" id="KW-1185">Reference proteome</keyword>
<organism evidence="1 2">
    <name type="scientific">Stentor coeruleus</name>
    <dbReference type="NCBI Taxonomy" id="5963"/>
    <lineage>
        <taxon>Eukaryota</taxon>
        <taxon>Sar</taxon>
        <taxon>Alveolata</taxon>
        <taxon>Ciliophora</taxon>
        <taxon>Postciliodesmatophora</taxon>
        <taxon>Heterotrichea</taxon>
        <taxon>Heterotrichida</taxon>
        <taxon>Stentoridae</taxon>
        <taxon>Stentor</taxon>
    </lineage>
</organism>
<sequence length="168" mass="19393">MYKKDFELEEQMGNFSRIREDISITGSSDTGSLFDLPLPSMTNDEEISSRSNMISTDNAETIEEEFPIKNRARYFYHSPDSFPLRISYKAQPNFQVSISDIFKKQREGGINLVKEVRKKPSNSYLARKERFIKAIQSKGHFQNSQTIPFLPGRRYTSVNSSFKAAKPF</sequence>
<proteinExistence type="predicted"/>
<dbReference type="AlphaFoldDB" id="A0A1R2CP06"/>
<reference evidence="1 2" key="1">
    <citation type="submission" date="2016-11" db="EMBL/GenBank/DDBJ databases">
        <title>The macronuclear genome of Stentor coeruleus: a giant cell with tiny introns.</title>
        <authorList>
            <person name="Slabodnick M."/>
            <person name="Ruby J.G."/>
            <person name="Reiff S.B."/>
            <person name="Swart E.C."/>
            <person name="Gosai S."/>
            <person name="Prabakaran S."/>
            <person name="Witkowska E."/>
            <person name="Larue G.E."/>
            <person name="Fisher S."/>
            <person name="Freeman R.M."/>
            <person name="Gunawardena J."/>
            <person name="Chu W."/>
            <person name="Stover N.A."/>
            <person name="Gregory B.D."/>
            <person name="Nowacki M."/>
            <person name="Derisi J."/>
            <person name="Roy S.W."/>
            <person name="Marshall W.F."/>
            <person name="Sood P."/>
        </authorList>
    </citation>
    <scope>NUCLEOTIDE SEQUENCE [LARGE SCALE GENOMIC DNA]</scope>
    <source>
        <strain evidence="1">WM001</strain>
    </source>
</reference>
<protein>
    <submittedName>
        <fullName evidence="1">Uncharacterized protein</fullName>
    </submittedName>
</protein>
<evidence type="ECO:0000313" key="1">
    <source>
        <dbReference type="EMBL" id="OMJ90737.1"/>
    </source>
</evidence>
<evidence type="ECO:0000313" key="2">
    <source>
        <dbReference type="Proteomes" id="UP000187209"/>
    </source>
</evidence>
<gene>
    <name evidence="1" type="ORF">SteCoe_6814</name>
</gene>
<name>A0A1R2CP06_9CILI</name>
<comment type="caution">
    <text evidence="1">The sequence shown here is derived from an EMBL/GenBank/DDBJ whole genome shotgun (WGS) entry which is preliminary data.</text>
</comment>
<dbReference type="EMBL" id="MPUH01000096">
    <property type="protein sequence ID" value="OMJ90737.1"/>
    <property type="molecule type" value="Genomic_DNA"/>
</dbReference>
<accession>A0A1R2CP06</accession>